<keyword evidence="2" id="KW-0472">Membrane</keyword>
<protein>
    <submittedName>
        <fullName evidence="3">Hemolysin D</fullName>
    </submittedName>
</protein>
<proteinExistence type="predicted"/>
<dbReference type="AlphaFoldDB" id="A0A2N3J6G8"/>
<organism evidence="3 4">
    <name type="scientific">Aeromonas sobria</name>
    <dbReference type="NCBI Taxonomy" id="646"/>
    <lineage>
        <taxon>Bacteria</taxon>
        <taxon>Pseudomonadati</taxon>
        <taxon>Pseudomonadota</taxon>
        <taxon>Gammaproteobacteria</taxon>
        <taxon>Aeromonadales</taxon>
        <taxon>Aeromonadaceae</taxon>
        <taxon>Aeromonas</taxon>
    </lineage>
</organism>
<comment type="caution">
    <text evidence="3">The sequence shown here is derived from an EMBL/GenBank/DDBJ whole genome shotgun (WGS) entry which is preliminary data.</text>
</comment>
<dbReference type="EMBL" id="NQMM01000010">
    <property type="protein sequence ID" value="PKQ82183.1"/>
    <property type="molecule type" value="Genomic_DNA"/>
</dbReference>
<name>A0A2N3J6G8_AERSO</name>
<evidence type="ECO:0000256" key="1">
    <source>
        <dbReference type="SAM" id="Coils"/>
    </source>
</evidence>
<evidence type="ECO:0000256" key="2">
    <source>
        <dbReference type="SAM" id="Phobius"/>
    </source>
</evidence>
<keyword evidence="2" id="KW-0812">Transmembrane</keyword>
<feature type="transmembrane region" description="Helical" evidence="2">
    <location>
        <begin position="35"/>
        <end position="54"/>
    </location>
</feature>
<reference evidence="3 4" key="1">
    <citation type="journal article" date="2017" name="Front. Microbiol.">
        <title>Strong Genomic and Phenotypic Heterogeneity in the Aeromonas sobria Species Complex.</title>
        <authorList>
            <person name="Gauthier J."/>
            <person name="Vincent A.T."/>
            <person name="Charette S.J."/>
            <person name="Derome N."/>
        </authorList>
    </citation>
    <scope>NUCLEOTIDE SEQUENCE [LARGE SCALE GENOMIC DNA]</scope>
    <source>
        <strain evidence="3 4">TM18</strain>
    </source>
</reference>
<dbReference type="PANTHER" id="PTHR30386:SF28">
    <property type="entry name" value="EXPORTED PROTEIN"/>
    <property type="match status" value="1"/>
</dbReference>
<keyword evidence="4" id="KW-1185">Reference proteome</keyword>
<accession>A0A2N3J6G8</accession>
<dbReference type="InterPro" id="IPR050739">
    <property type="entry name" value="MFP"/>
</dbReference>
<keyword evidence="1" id="KW-0175">Coiled coil</keyword>
<dbReference type="Gene3D" id="2.40.50.100">
    <property type="match status" value="1"/>
</dbReference>
<evidence type="ECO:0000313" key="3">
    <source>
        <dbReference type="EMBL" id="PKQ82183.1"/>
    </source>
</evidence>
<dbReference type="Gene3D" id="1.10.287.470">
    <property type="entry name" value="Helix hairpin bin"/>
    <property type="match status" value="1"/>
</dbReference>
<sequence>MKVTFNPPKKQDATSDQGIRVLYAPAKRIAFRARWYLILLLAFSPVIILLWYLGREWWLTQAPAIITTEPQLVVANGDGFIRSIYMSPGQAISQGDALMRFESPTLKANIEERMARLKAIELDKRSAELAILSNLDEQIRIAERGTHEQEGIYQEYAGYRKEKLVSSAEYASALLSWTQSRIDLQKARSEKTQQELQIKEDQLTGPLASARHQLEQELTEMQAITRQQQPLSPATGKVSDVLVQEGDWVFSGAPLALIAKREDPLVIAYVQPKYLSTMVPGHKAIVKLPSGERLAASVARPVELADKLPAQLAAPFEGEKATLKVALVLEEKLPANLQVEGLPVTVLFD</sequence>
<feature type="coiled-coil region" evidence="1">
    <location>
        <begin position="182"/>
        <end position="227"/>
    </location>
</feature>
<keyword evidence="2" id="KW-1133">Transmembrane helix</keyword>
<evidence type="ECO:0000313" key="4">
    <source>
        <dbReference type="Proteomes" id="UP000233467"/>
    </source>
</evidence>
<dbReference type="Proteomes" id="UP000233467">
    <property type="component" value="Unassembled WGS sequence"/>
</dbReference>
<gene>
    <name evidence="3" type="ORF">CJP16_02935</name>
</gene>
<dbReference type="RefSeq" id="WP_101323539.1">
    <property type="nucleotide sequence ID" value="NZ_NQMM01000010.1"/>
</dbReference>
<dbReference type="PANTHER" id="PTHR30386">
    <property type="entry name" value="MEMBRANE FUSION SUBUNIT OF EMRAB-TOLC MULTIDRUG EFFLUX PUMP"/>
    <property type="match status" value="1"/>
</dbReference>